<reference evidence="8 9" key="1">
    <citation type="submission" date="2023-08" db="EMBL/GenBank/DDBJ databases">
        <authorList>
            <person name="Girao M."/>
            <person name="Carvalho M.F."/>
        </authorList>
    </citation>
    <scope>NUCLEOTIDE SEQUENCE [LARGE SCALE GENOMIC DNA]</scope>
    <source>
        <strain evidence="8 9">CT-R113</strain>
    </source>
</reference>
<dbReference type="RefSeq" id="WP_330095179.1">
    <property type="nucleotide sequence ID" value="NZ_JAUZMY010000049.1"/>
</dbReference>
<feature type="transmembrane region" description="Helical" evidence="7">
    <location>
        <begin position="133"/>
        <end position="158"/>
    </location>
</feature>
<protein>
    <submittedName>
        <fullName evidence="8">ABC transporter permease</fullName>
    </submittedName>
</protein>
<feature type="region of interest" description="Disordered" evidence="6">
    <location>
        <begin position="484"/>
        <end position="527"/>
    </location>
</feature>
<feature type="transmembrane region" description="Helical" evidence="7">
    <location>
        <begin position="322"/>
        <end position="340"/>
    </location>
</feature>
<evidence type="ECO:0000313" key="8">
    <source>
        <dbReference type="EMBL" id="MEE2041421.1"/>
    </source>
</evidence>
<proteinExistence type="predicted"/>
<keyword evidence="5 7" id="KW-0472">Membrane</keyword>
<sequence length="527" mass="54437">MSRIPRPSTTLPAPAAAAVAAALGVGVTVALDLALLWWAALIIGVVVAFAFVAWSGPLVPNERRAGGDGTKEEGTTLHATLVVPTALVLAVVTGLLSAWFLDLSLIEPVAAALGALVGSVLAFTLFHRLSAMLALSFAAVLAAGVIAIGVTAAVLHFSGIPPLPTFARMIEYGTRPNSLVKIINDGTTYYLAAVAVAIGFKMKLFNIGVDGQYRLAALMAAAVGGYVVLPPVLSQIVVIATAVAVGGAWAGIAGYLKVARGVSEVISTIMLNAIATGITAYLLSTDRLAVEISTNNIGTPPMPESSWVPGIPAGFLGSEQEIFGFVLLAVAVGIAYWVMLNRTRFGFELRATGQSQTAAEASGVNVRKMVFLSMLFSGMVAGLVGLPQLLGSSHYYALDFPTGIGFIGIAIALLGRNHPVGIVFAALFWSFLNQAAGILPFDGIPQEIAVISQATIVLTVVVVYEVVHRWGRRYQQQQIGNQLGTTAESTTEPAQAVSSDAAPEDGSADGGGATATDTDGKRGGEAQ</sequence>
<evidence type="ECO:0000256" key="6">
    <source>
        <dbReference type="SAM" id="MobiDB-lite"/>
    </source>
</evidence>
<keyword evidence="4 7" id="KW-1133">Transmembrane helix</keyword>
<dbReference type="PANTHER" id="PTHR47089">
    <property type="entry name" value="ABC TRANSPORTER, PERMEASE PROTEIN"/>
    <property type="match status" value="1"/>
</dbReference>
<evidence type="ECO:0000256" key="7">
    <source>
        <dbReference type="SAM" id="Phobius"/>
    </source>
</evidence>
<dbReference type="Proteomes" id="UP001356095">
    <property type="component" value="Unassembled WGS sequence"/>
</dbReference>
<feature type="compositionally biased region" description="Basic and acidic residues" evidence="6">
    <location>
        <begin position="518"/>
        <end position="527"/>
    </location>
</feature>
<comment type="caution">
    <text evidence="8">The sequence shown here is derived from an EMBL/GenBank/DDBJ whole genome shotgun (WGS) entry which is preliminary data.</text>
</comment>
<dbReference type="CDD" id="cd06580">
    <property type="entry name" value="TM_PBP1_transp_TpRbsC_like"/>
    <property type="match status" value="1"/>
</dbReference>
<evidence type="ECO:0000256" key="5">
    <source>
        <dbReference type="ARBA" id="ARBA00023136"/>
    </source>
</evidence>
<evidence type="ECO:0000256" key="3">
    <source>
        <dbReference type="ARBA" id="ARBA00022692"/>
    </source>
</evidence>
<evidence type="ECO:0000256" key="1">
    <source>
        <dbReference type="ARBA" id="ARBA00004651"/>
    </source>
</evidence>
<feature type="transmembrane region" description="Helical" evidence="7">
    <location>
        <begin position="178"/>
        <end position="200"/>
    </location>
</feature>
<feature type="transmembrane region" description="Helical" evidence="7">
    <location>
        <begin position="370"/>
        <end position="390"/>
    </location>
</feature>
<comment type="subcellular location">
    <subcellularLocation>
        <location evidence="1">Cell membrane</location>
        <topology evidence="1">Multi-pass membrane protein</topology>
    </subcellularLocation>
</comment>
<dbReference type="PANTHER" id="PTHR47089:SF1">
    <property type="entry name" value="GUANOSINE ABC TRANSPORTER PERMEASE PROTEIN NUPP"/>
    <property type="match status" value="1"/>
</dbReference>
<feature type="compositionally biased region" description="Polar residues" evidence="6">
    <location>
        <begin position="484"/>
        <end position="498"/>
    </location>
</feature>
<organism evidence="8 9">
    <name type="scientific">Nocardiopsis codii</name>
    <dbReference type="NCBI Taxonomy" id="3065942"/>
    <lineage>
        <taxon>Bacteria</taxon>
        <taxon>Bacillati</taxon>
        <taxon>Actinomycetota</taxon>
        <taxon>Actinomycetes</taxon>
        <taxon>Streptosporangiales</taxon>
        <taxon>Nocardiopsidaceae</taxon>
        <taxon>Nocardiopsis</taxon>
    </lineage>
</organism>
<feature type="transmembrane region" description="Helical" evidence="7">
    <location>
        <begin position="34"/>
        <end position="54"/>
    </location>
</feature>
<evidence type="ECO:0000256" key="2">
    <source>
        <dbReference type="ARBA" id="ARBA00022475"/>
    </source>
</evidence>
<feature type="transmembrane region" description="Helical" evidence="7">
    <location>
        <begin position="212"/>
        <end position="229"/>
    </location>
</feature>
<feature type="transmembrane region" description="Helical" evidence="7">
    <location>
        <begin position="447"/>
        <end position="467"/>
    </location>
</feature>
<feature type="transmembrane region" description="Helical" evidence="7">
    <location>
        <begin position="265"/>
        <end position="283"/>
    </location>
</feature>
<dbReference type="Pfam" id="PF02653">
    <property type="entry name" value="BPD_transp_2"/>
    <property type="match status" value="1"/>
</dbReference>
<feature type="transmembrane region" description="Helical" evidence="7">
    <location>
        <begin position="396"/>
        <end position="415"/>
    </location>
</feature>
<keyword evidence="3 7" id="KW-0812">Transmembrane</keyword>
<feature type="transmembrane region" description="Helical" evidence="7">
    <location>
        <begin position="105"/>
        <end position="126"/>
    </location>
</feature>
<name>A0ABU7KGQ3_9ACTN</name>
<keyword evidence="2" id="KW-1003">Cell membrane</keyword>
<feature type="transmembrane region" description="Helical" evidence="7">
    <location>
        <begin position="422"/>
        <end position="441"/>
    </location>
</feature>
<gene>
    <name evidence="8" type="ORF">Q8791_29770</name>
</gene>
<dbReference type="EMBL" id="JAUZMY010000049">
    <property type="protein sequence ID" value="MEE2041421.1"/>
    <property type="molecule type" value="Genomic_DNA"/>
</dbReference>
<evidence type="ECO:0000313" key="9">
    <source>
        <dbReference type="Proteomes" id="UP001356095"/>
    </source>
</evidence>
<feature type="transmembrane region" description="Helical" evidence="7">
    <location>
        <begin position="75"/>
        <end position="99"/>
    </location>
</feature>
<keyword evidence="9" id="KW-1185">Reference proteome</keyword>
<evidence type="ECO:0000256" key="4">
    <source>
        <dbReference type="ARBA" id="ARBA00022989"/>
    </source>
</evidence>
<dbReference type="InterPro" id="IPR001851">
    <property type="entry name" value="ABC_transp_permease"/>
</dbReference>
<feature type="transmembrane region" description="Helical" evidence="7">
    <location>
        <begin position="235"/>
        <end position="256"/>
    </location>
</feature>
<accession>A0ABU7KGQ3</accession>